<name>A0A6J4VJ71_9CYAN</name>
<gene>
    <name evidence="1" type="ORF">AVDCRST_MAG81-2451</name>
</gene>
<proteinExistence type="predicted"/>
<accession>A0A6J4VJ71</accession>
<evidence type="ECO:0000313" key="1">
    <source>
        <dbReference type="EMBL" id="CAA9577515.1"/>
    </source>
</evidence>
<protein>
    <submittedName>
        <fullName evidence="1">Uncharacterized protein</fullName>
    </submittedName>
</protein>
<reference evidence="1" key="1">
    <citation type="submission" date="2020-02" db="EMBL/GenBank/DDBJ databases">
        <authorList>
            <person name="Meier V. D."/>
        </authorList>
    </citation>
    <scope>NUCLEOTIDE SEQUENCE</scope>
    <source>
        <strain evidence="1">AVDCRST_MAG81</strain>
    </source>
</reference>
<dbReference type="AlphaFoldDB" id="A0A6J4VJ71"/>
<dbReference type="EMBL" id="CADCWO010000135">
    <property type="protein sequence ID" value="CAA9577515.1"/>
    <property type="molecule type" value="Genomic_DNA"/>
</dbReference>
<sequence>MKPYLHLQIVECGESPIPILSMQFSVQQPHPYPQLSAPYRNEPLFFCIKGELTKLKTVTSFRKLLICGTGSLKIKKTTNVMRYQQYLR</sequence>
<organism evidence="1">
    <name type="scientific">uncultured Synechococcales cyanobacterium</name>
    <dbReference type="NCBI Taxonomy" id="1936017"/>
    <lineage>
        <taxon>Bacteria</taxon>
        <taxon>Bacillati</taxon>
        <taxon>Cyanobacteriota</taxon>
        <taxon>Cyanophyceae</taxon>
        <taxon>Synechococcales</taxon>
        <taxon>environmental samples</taxon>
    </lineage>
</organism>